<proteinExistence type="predicted"/>
<accession>A0A8G2FHN2</accession>
<dbReference type="Proteomes" id="UP000186308">
    <property type="component" value="Unassembled WGS sequence"/>
</dbReference>
<comment type="caution">
    <text evidence="2">The sequence shown here is derived from an EMBL/GenBank/DDBJ whole genome shotgun (WGS) entry which is preliminary data.</text>
</comment>
<dbReference type="PROSITE" id="PS51257">
    <property type="entry name" value="PROKAR_LIPOPROTEIN"/>
    <property type="match status" value="1"/>
</dbReference>
<dbReference type="RefSeq" id="WP_139334132.1">
    <property type="nucleotide sequence ID" value="NZ_FTNE01000023.1"/>
</dbReference>
<protein>
    <recommendedName>
        <fullName evidence="4">Lipoprotein</fullName>
    </recommendedName>
</protein>
<keyword evidence="3" id="KW-1185">Reference proteome</keyword>
<keyword evidence="1" id="KW-0732">Signal</keyword>
<gene>
    <name evidence="2" type="ORF">SAMN05421828_12322</name>
</gene>
<evidence type="ECO:0000256" key="1">
    <source>
        <dbReference type="SAM" id="SignalP"/>
    </source>
</evidence>
<feature type="signal peptide" evidence="1">
    <location>
        <begin position="1"/>
        <end position="20"/>
    </location>
</feature>
<name>A0A8G2FHN2_ACIRU</name>
<sequence>MNSLKSPGLPIVLATLSLLAGCALPQGGGVGTPNLNPAARGPLYYRYIPSAAHQIGPNLPFPGPNYAQQNQIISLAGFNGAETETGIYTFVYKFYAGGFPAVQASVERCYAISEHYFEYESGFMLGQVVPCEAEDTTAYYYNLLLTENWGFPSYPFFSLKPFARRSLIQLKIAHQNLGSTHLFTDRLTHDIKIILPTLIELPVAEDRP</sequence>
<evidence type="ECO:0008006" key="4">
    <source>
        <dbReference type="Google" id="ProtNLM"/>
    </source>
</evidence>
<feature type="chain" id="PRO_5034765040" description="Lipoprotein" evidence="1">
    <location>
        <begin position="21"/>
        <end position="208"/>
    </location>
</feature>
<organism evidence="2 3">
    <name type="scientific">Acidiphilium rubrum</name>
    <dbReference type="NCBI Taxonomy" id="526"/>
    <lineage>
        <taxon>Bacteria</taxon>
        <taxon>Pseudomonadati</taxon>
        <taxon>Pseudomonadota</taxon>
        <taxon>Alphaproteobacteria</taxon>
        <taxon>Acetobacterales</taxon>
        <taxon>Acidocellaceae</taxon>
        <taxon>Acidiphilium</taxon>
    </lineage>
</organism>
<evidence type="ECO:0000313" key="2">
    <source>
        <dbReference type="EMBL" id="SIR29307.1"/>
    </source>
</evidence>
<evidence type="ECO:0000313" key="3">
    <source>
        <dbReference type="Proteomes" id="UP000186308"/>
    </source>
</evidence>
<dbReference type="EMBL" id="FTNE01000023">
    <property type="protein sequence ID" value="SIR29307.1"/>
    <property type="molecule type" value="Genomic_DNA"/>
</dbReference>
<reference evidence="2 3" key="1">
    <citation type="submission" date="2017-01" db="EMBL/GenBank/DDBJ databases">
        <authorList>
            <person name="Varghese N."/>
            <person name="Submissions S."/>
        </authorList>
    </citation>
    <scope>NUCLEOTIDE SEQUENCE [LARGE SCALE GENOMIC DNA]</scope>
    <source>
        <strain evidence="2 3">ATCC 35905</strain>
    </source>
</reference>
<dbReference type="AlphaFoldDB" id="A0A8G2FHN2"/>